<evidence type="ECO:0000313" key="3">
    <source>
        <dbReference type="Proteomes" id="UP000514411"/>
    </source>
</evidence>
<dbReference type="OrthoDB" id="6001014at2"/>
<organism evidence="1">
    <name type="scientific">Xanthomonas campestris pv. juglandis</name>
    <name type="common">Xanthomonas arboricola pv. juglandis</name>
    <dbReference type="NCBI Taxonomy" id="195709"/>
    <lineage>
        <taxon>Bacteria</taxon>
        <taxon>Pseudomonadati</taxon>
        <taxon>Pseudomonadota</taxon>
        <taxon>Gammaproteobacteria</taxon>
        <taxon>Lysobacterales</taxon>
        <taxon>Lysobacteraceae</taxon>
        <taxon>Xanthomonas</taxon>
    </lineage>
</organism>
<dbReference type="Proteomes" id="UP000514411">
    <property type="component" value="Chromosome"/>
</dbReference>
<dbReference type="EMBL" id="LR861807">
    <property type="protein sequence ID" value="CAD1791834.1"/>
    <property type="molecule type" value="Genomic_DNA"/>
</dbReference>
<dbReference type="AlphaFoldDB" id="A0A2N7UZH2"/>
<name>A0A2N7UZH2_XANCJ</name>
<proteinExistence type="predicted"/>
<dbReference type="EMBL" id="LR824643">
    <property type="protein sequence ID" value="CAD0326947.1"/>
    <property type="molecule type" value="Genomic_DNA"/>
</dbReference>
<dbReference type="RefSeq" id="WP_047125078.1">
    <property type="nucleotide sequence ID" value="NZ_CP012251.1"/>
</dbReference>
<accession>A0A2N7UZH2</accession>
<gene>
    <name evidence="2" type="ORF">XSP_002044</name>
    <name evidence="1" type="ORF">XSP_002061</name>
</gene>
<protein>
    <submittedName>
        <fullName evidence="1">Uncharacterized protein</fullName>
    </submittedName>
</protein>
<evidence type="ECO:0000313" key="1">
    <source>
        <dbReference type="EMBL" id="CAD0326947.1"/>
    </source>
</evidence>
<evidence type="ECO:0000313" key="2">
    <source>
        <dbReference type="EMBL" id="CAD1791834.1"/>
    </source>
</evidence>
<reference evidence="1 3" key="1">
    <citation type="submission" date="2020-07" db="EMBL/GenBank/DDBJ databases">
        <authorList>
            <person name="Teixeira M."/>
        </authorList>
    </citation>
    <scope>NUCLEOTIDE SEQUENCE</scope>
    <source>
        <strain evidence="2">3</strain>
        <strain evidence="1">Xanthomonas arboricola pv. juglandis CPBF 427</strain>
    </source>
</reference>
<sequence>MSTHCTERMSTEGTDQGLPYRVVARQLGHRRIVLETLQVCGHPVPLPAAPTFGSLQTALEIGTRLAEQYIGQLVVKQAGVRPALAAGPAPL</sequence>